<evidence type="ECO:0000313" key="2">
    <source>
        <dbReference type="EMBL" id="POS71937.1"/>
    </source>
</evidence>
<accession>A0A2P5HNW8</accession>
<comment type="caution">
    <text evidence="2">The sequence shown here is derived from an EMBL/GenBank/DDBJ whole genome shotgun (WGS) entry which is preliminary data.</text>
</comment>
<dbReference type="InParanoid" id="A0A2P5HNW8"/>
<sequence length="272" mass="30386">MLHSSTLPETTTRSKPGRPKGLFRVLKNQVPIRRFPPDTTETAPRIQKNVEVKGADGHAFPASNVPTSGGSTKKAENRLQSGSATPLERPVNVTNPSLSNDRVRMLETIIEAKTAKIGILEKKLRQLARRAEQAEEELKLHRGQAGTLPPGQPTPSAEESFTRRRGASSFSNLAPSHRENVGGPAPSRQPARTPRRAPTWKESKMRTGWTLRDNLRLVWMIGQPKYGTRWSVMEEAWPRHFEGRTGDQGPDCLRDQTQLKDHAAELKTKFLK</sequence>
<dbReference type="Proteomes" id="UP000094444">
    <property type="component" value="Unassembled WGS sequence"/>
</dbReference>
<gene>
    <name evidence="2" type="ORF">DHEL01_v209671</name>
</gene>
<dbReference type="EMBL" id="MAVT02001129">
    <property type="protein sequence ID" value="POS71937.1"/>
    <property type="molecule type" value="Genomic_DNA"/>
</dbReference>
<evidence type="ECO:0000256" key="1">
    <source>
        <dbReference type="SAM" id="MobiDB-lite"/>
    </source>
</evidence>
<organism evidence="2 3">
    <name type="scientific">Diaporthe helianthi</name>
    <dbReference type="NCBI Taxonomy" id="158607"/>
    <lineage>
        <taxon>Eukaryota</taxon>
        <taxon>Fungi</taxon>
        <taxon>Dikarya</taxon>
        <taxon>Ascomycota</taxon>
        <taxon>Pezizomycotina</taxon>
        <taxon>Sordariomycetes</taxon>
        <taxon>Sordariomycetidae</taxon>
        <taxon>Diaporthales</taxon>
        <taxon>Diaporthaceae</taxon>
        <taxon>Diaporthe</taxon>
    </lineage>
</organism>
<feature type="region of interest" description="Disordered" evidence="1">
    <location>
        <begin position="1"/>
        <end position="96"/>
    </location>
</feature>
<feature type="compositionally biased region" description="Polar residues" evidence="1">
    <location>
        <begin position="1"/>
        <end position="14"/>
    </location>
</feature>
<proteinExistence type="predicted"/>
<dbReference type="AlphaFoldDB" id="A0A2P5HNW8"/>
<protein>
    <submittedName>
        <fullName evidence="2">Uncharacterized protein</fullName>
    </submittedName>
</protein>
<feature type="region of interest" description="Disordered" evidence="1">
    <location>
        <begin position="135"/>
        <end position="204"/>
    </location>
</feature>
<keyword evidence="3" id="KW-1185">Reference proteome</keyword>
<reference evidence="2" key="1">
    <citation type="submission" date="2017-09" db="EMBL/GenBank/DDBJ databases">
        <title>Polyketide synthases of a Diaporthe helianthi virulent isolate.</title>
        <authorList>
            <person name="Baroncelli R."/>
        </authorList>
    </citation>
    <scope>NUCLEOTIDE SEQUENCE [LARGE SCALE GENOMIC DNA]</scope>
    <source>
        <strain evidence="2">7/96</strain>
    </source>
</reference>
<evidence type="ECO:0000313" key="3">
    <source>
        <dbReference type="Proteomes" id="UP000094444"/>
    </source>
</evidence>
<name>A0A2P5HNW8_DIAHE</name>